<dbReference type="Pfam" id="PF06985">
    <property type="entry name" value="HET"/>
    <property type="match status" value="1"/>
</dbReference>
<dbReference type="InterPro" id="IPR010730">
    <property type="entry name" value="HET"/>
</dbReference>
<keyword evidence="3" id="KW-1185">Reference proteome</keyword>
<comment type="caution">
    <text evidence="2">The sequence shown here is derived from an EMBL/GenBank/DDBJ whole genome shotgun (WGS) entry which is preliminary data.</text>
</comment>
<dbReference type="PANTHER" id="PTHR24148:SF81">
    <property type="entry name" value="HETEROKARYON INCOMPATIBILITY DOMAIN-CONTAINING PROTEIN"/>
    <property type="match status" value="1"/>
</dbReference>
<dbReference type="InterPro" id="IPR052895">
    <property type="entry name" value="HetReg/Transcr_Mod"/>
</dbReference>
<sequence>MPDQGGPFTYPPLPPDADAIRILILSAGNFNDPLECMLTSTAFGEKPAYVALSYTWGFPYPDMSEMHVSPDVAGSTAPLRGISTQNTPYISNTALLRLNNQLFPVGPNLLLLALLHLRSPKYTLPLWVDAICINQADTEERNRQVSLMSYIYTRAIKVVAWLGTQRYKNMAGLFRIMSLQWKAGHTRHLRATIAEGRETRCSPQPTKATLIRISKSTYWTCLWIVQEVCLP</sequence>
<protein>
    <submittedName>
        <fullName evidence="2">Heterokaryon incompatibility protein (HET) domain-containing protein</fullName>
    </submittedName>
</protein>
<dbReference type="OrthoDB" id="5386682at2759"/>
<evidence type="ECO:0000313" key="2">
    <source>
        <dbReference type="EMBL" id="OWT42633.1"/>
    </source>
</evidence>
<gene>
    <name evidence="2" type="ORF">VFPPC_18193</name>
</gene>
<organism evidence="2 3">
    <name type="scientific">Pochonia chlamydosporia 170</name>
    <dbReference type="NCBI Taxonomy" id="1380566"/>
    <lineage>
        <taxon>Eukaryota</taxon>
        <taxon>Fungi</taxon>
        <taxon>Dikarya</taxon>
        <taxon>Ascomycota</taxon>
        <taxon>Pezizomycotina</taxon>
        <taxon>Sordariomycetes</taxon>
        <taxon>Hypocreomycetidae</taxon>
        <taxon>Hypocreales</taxon>
        <taxon>Clavicipitaceae</taxon>
        <taxon>Pochonia</taxon>
    </lineage>
</organism>
<evidence type="ECO:0000259" key="1">
    <source>
        <dbReference type="Pfam" id="PF06985"/>
    </source>
</evidence>
<dbReference type="AlphaFoldDB" id="A0A219APE2"/>
<name>A0A219APE2_METCM</name>
<accession>A0A219APE2</accession>
<dbReference type="Proteomes" id="UP000078397">
    <property type="component" value="Unassembled WGS sequence"/>
</dbReference>
<evidence type="ECO:0000313" key="3">
    <source>
        <dbReference type="Proteomes" id="UP000078397"/>
    </source>
</evidence>
<dbReference type="STRING" id="1380566.A0A219APE2"/>
<dbReference type="GeneID" id="28849840"/>
<dbReference type="PANTHER" id="PTHR24148">
    <property type="entry name" value="ANKYRIN REPEAT DOMAIN-CONTAINING PROTEIN 39 HOMOLOG-RELATED"/>
    <property type="match status" value="1"/>
</dbReference>
<reference evidence="2 3" key="1">
    <citation type="journal article" date="2016" name="PLoS Pathog.">
        <title>Biosynthesis of antibiotic leucinostatins in bio-control fungus Purpureocillium lilacinum and their inhibition on phytophthora revealed by genome mining.</title>
        <authorList>
            <person name="Wang G."/>
            <person name="Liu Z."/>
            <person name="Lin R."/>
            <person name="Li E."/>
            <person name="Mao Z."/>
            <person name="Ling J."/>
            <person name="Yang Y."/>
            <person name="Yin W.B."/>
            <person name="Xie B."/>
        </authorList>
    </citation>
    <scope>NUCLEOTIDE SEQUENCE [LARGE SCALE GENOMIC DNA]</scope>
    <source>
        <strain evidence="2">170</strain>
    </source>
</reference>
<dbReference type="KEGG" id="pchm:VFPPC_18193"/>
<dbReference type="EMBL" id="LSBJ02000008">
    <property type="protein sequence ID" value="OWT42633.1"/>
    <property type="molecule type" value="Genomic_DNA"/>
</dbReference>
<feature type="domain" description="Heterokaryon incompatibility" evidence="1">
    <location>
        <begin position="49"/>
        <end position="227"/>
    </location>
</feature>
<proteinExistence type="predicted"/>
<dbReference type="RefSeq" id="XP_018138667.2">
    <property type="nucleotide sequence ID" value="XM_018285846.2"/>
</dbReference>